<evidence type="ECO:0000256" key="9">
    <source>
        <dbReference type="ARBA" id="ARBA00022989"/>
    </source>
</evidence>
<keyword evidence="9 13" id="KW-1133">Transmembrane helix</keyword>
<accession>S5MCA9</accession>
<gene>
    <name evidence="16" type="primary">scrA</name>
    <name evidence="16" type="ORF">STAIW_v1c07760</name>
</gene>
<dbReference type="HOGENOM" id="CLU_012312_2_0_14"/>
<keyword evidence="6" id="KW-0598">Phosphotransferase system</keyword>
<dbReference type="eggNOG" id="COG1263">
    <property type="taxonomic scope" value="Bacteria"/>
</dbReference>
<dbReference type="PROSITE" id="PS51103">
    <property type="entry name" value="PTS_EIIC_TYPE_1"/>
    <property type="match status" value="1"/>
</dbReference>
<feature type="coiled-coil region" evidence="12">
    <location>
        <begin position="661"/>
        <end position="710"/>
    </location>
</feature>
<keyword evidence="12" id="KW-0175">Coiled coil</keyword>
<proteinExistence type="predicted"/>
<keyword evidence="2" id="KW-0813">Transport</keyword>
<feature type="transmembrane region" description="Helical" evidence="13">
    <location>
        <begin position="199"/>
        <end position="220"/>
    </location>
</feature>
<dbReference type="InterPro" id="IPR036878">
    <property type="entry name" value="Glu_permease_IIB"/>
</dbReference>
<dbReference type="PATRIC" id="fig|1276220.3.peg.793"/>
<dbReference type="InterPro" id="IPR001996">
    <property type="entry name" value="PTS_IIB_1"/>
</dbReference>
<dbReference type="SUPFAM" id="SSF55604">
    <property type="entry name" value="Glucose permease domain IIB"/>
    <property type="match status" value="1"/>
</dbReference>
<evidence type="ECO:0000256" key="10">
    <source>
        <dbReference type="ARBA" id="ARBA00023136"/>
    </source>
</evidence>
<feature type="domain" description="PTS EIIB type-1" evidence="14">
    <location>
        <begin position="8"/>
        <end position="90"/>
    </location>
</feature>
<evidence type="ECO:0000256" key="6">
    <source>
        <dbReference type="ARBA" id="ARBA00022683"/>
    </source>
</evidence>
<keyword evidence="17" id="KW-1185">Reference proteome</keyword>
<comment type="subcellular location">
    <subcellularLocation>
        <location evidence="1">Cell membrane</location>
        <topology evidence="1">Multi-pass membrane protein</topology>
    </subcellularLocation>
</comment>
<evidence type="ECO:0000256" key="1">
    <source>
        <dbReference type="ARBA" id="ARBA00004651"/>
    </source>
</evidence>
<evidence type="ECO:0000256" key="12">
    <source>
        <dbReference type="SAM" id="Coils"/>
    </source>
</evidence>
<dbReference type="EMBL" id="CP005074">
    <property type="protein sequence ID" value="AGR41373.1"/>
    <property type="molecule type" value="Genomic_DNA"/>
</dbReference>
<feature type="transmembrane region" description="Helical" evidence="13">
    <location>
        <begin position="342"/>
        <end position="364"/>
    </location>
</feature>
<dbReference type="InterPro" id="IPR050558">
    <property type="entry name" value="PTS_Sugar-Specific_Components"/>
</dbReference>
<dbReference type="AlphaFoldDB" id="S5MCA9"/>
<keyword evidence="8" id="KW-0418">Kinase</keyword>
<evidence type="ECO:0000256" key="2">
    <source>
        <dbReference type="ARBA" id="ARBA00022448"/>
    </source>
</evidence>
<keyword evidence="4" id="KW-0762">Sugar transport</keyword>
<dbReference type="OrthoDB" id="400707at2"/>
<dbReference type="PANTHER" id="PTHR30175:SF3">
    <property type="entry name" value="PTS SYSTEM N-ACETYLMURAMIC ACID-SPECIFIC EIIBC COMPONENT"/>
    <property type="match status" value="1"/>
</dbReference>
<feature type="transmembrane region" description="Helical" evidence="13">
    <location>
        <begin position="168"/>
        <end position="187"/>
    </location>
</feature>
<dbReference type="STRING" id="1276220.STAIW_v1c07760"/>
<keyword evidence="5" id="KW-0808">Transferase</keyword>
<evidence type="ECO:0000259" key="14">
    <source>
        <dbReference type="PROSITE" id="PS51098"/>
    </source>
</evidence>
<protein>
    <submittedName>
        <fullName evidence="16">PTS system sucrose-specific IIBC component</fullName>
    </submittedName>
</protein>
<keyword evidence="3" id="KW-1003">Cell membrane</keyword>
<feature type="active site" description="Phosphocysteine intermediate; for EIIB activity" evidence="11">
    <location>
        <position position="30"/>
    </location>
</feature>
<keyword evidence="7 13" id="KW-0812">Transmembrane</keyword>
<dbReference type="eggNOG" id="COG1264">
    <property type="taxonomic scope" value="Bacteria"/>
</dbReference>
<dbReference type="Pfam" id="PF00367">
    <property type="entry name" value="PTS_EIIB"/>
    <property type="match status" value="1"/>
</dbReference>
<keyword evidence="10 13" id="KW-0472">Membrane</keyword>
<feature type="transmembrane region" description="Helical" evidence="13">
    <location>
        <begin position="443"/>
        <end position="465"/>
    </location>
</feature>
<dbReference type="KEGG" id="stai:STAIW_v1c07760"/>
<dbReference type="RefSeq" id="WP_020834512.1">
    <property type="nucleotide sequence ID" value="NC_021846.1"/>
</dbReference>
<dbReference type="Gene3D" id="3.30.1360.60">
    <property type="entry name" value="Glucose permease domain IIB"/>
    <property type="match status" value="1"/>
</dbReference>
<evidence type="ECO:0000256" key="7">
    <source>
        <dbReference type="ARBA" id="ARBA00022692"/>
    </source>
</evidence>
<organism evidence="16 17">
    <name type="scientific">Spiroplasma taiwanense CT-1</name>
    <dbReference type="NCBI Taxonomy" id="1276220"/>
    <lineage>
        <taxon>Bacteria</taxon>
        <taxon>Bacillati</taxon>
        <taxon>Mycoplasmatota</taxon>
        <taxon>Mollicutes</taxon>
        <taxon>Entomoplasmatales</taxon>
        <taxon>Spiroplasmataceae</taxon>
        <taxon>Spiroplasma</taxon>
    </lineage>
</organism>
<sequence length="734" mass="81818">MGKIEKQEVLVQNIFDKVGGPENVKDVYHCATRMRLTLHNQDAANINDLKTISNIKGALWSNGELQLIIGPEVSQITALFKNNLKSEVQNNNKNNTDFNVKAQIQENNVSIWRKFIKSVSAIFGPLIPFLIGVGLIMALQQLLIRSGVASDPAADGSQLGIDYNIFDYVLNVIASTGFKMMGVVAMWSTVRYLGGKTPIAIALALIMVSPIIPEAGIDLIKLGSWEIVIKPFYSTILVFIAMGVIIAYAQKSMERYFHPVANFLLNPFLTLFVGGLLAFFIMGPIMGVVENALLTAFDWFMNMPIGLGTLIVGLTWQPLVVLGVHNILFFAAVASLKEGTPSLFLAAAFAAAWAQMGATIAVGIKSRKIIDRSAAFAAALPGLISGPTESCIYGVNLPKGIPFLTGVLAGGIGGWLIGIFNVSLDNLAGLGGIVGFLAYTDDLVAAILIDLASFGLGILVTYLFWKEEKTEKSLALKTTLKLAKQEFLIGQIDFSARNTIKLIKKSNNKKVDKEELIKELEKNKVQVIKLNKSLEPLIINFILNLRNDVKNSKLTKDLLNMLKEVKTERQIELNKIYLELKNNVKLLKELNQVTKKHYKLTVKKTNLEYTINRFLELREEKNASLFNKGQKLLNTNISFKTEKGNLLILESEKNNYKLEKIETLKNQVSELNKIISDSQKNLEIETNKYYVDIEKNLNQIEKVKEKKLKEFKNQYFDDIHYLEIKENLIKAKAI</sequence>
<reference evidence="16 17" key="1">
    <citation type="journal article" date="2013" name="Genome Biol. Evol.">
        <title>Comparison of metabolic capacities and inference of gene content evolution in mosquito-associated Spiroplasma diminutum and S. taiwanense.</title>
        <authorList>
            <person name="Lo W.S."/>
            <person name="Ku C."/>
            <person name="Chen L.L."/>
            <person name="Chang T.H."/>
            <person name="Kuo C.H."/>
        </authorList>
    </citation>
    <scope>NUCLEOTIDE SEQUENCE [LARGE SCALE GENOMIC DNA]</scope>
    <source>
        <strain evidence="16">CT-1</strain>
    </source>
</reference>
<feature type="coiled-coil region" evidence="12">
    <location>
        <begin position="503"/>
        <end position="533"/>
    </location>
</feature>
<dbReference type="Proteomes" id="UP000014984">
    <property type="component" value="Chromosome"/>
</dbReference>
<dbReference type="PANTHER" id="PTHR30175">
    <property type="entry name" value="PHOSPHOTRANSFERASE SYSTEM TRANSPORT PROTEIN"/>
    <property type="match status" value="1"/>
</dbReference>
<feature type="transmembrane region" description="Helical" evidence="13">
    <location>
        <begin position="232"/>
        <end position="249"/>
    </location>
</feature>
<dbReference type="PROSITE" id="PS01035">
    <property type="entry name" value="PTS_EIIB_TYPE_1_CYS"/>
    <property type="match status" value="1"/>
</dbReference>
<dbReference type="InterPro" id="IPR003352">
    <property type="entry name" value="PTS_EIIC"/>
</dbReference>
<dbReference type="InterPro" id="IPR013013">
    <property type="entry name" value="PTS_EIIC_1"/>
</dbReference>
<evidence type="ECO:0000256" key="3">
    <source>
        <dbReference type="ARBA" id="ARBA00022475"/>
    </source>
</evidence>
<feature type="transmembrane region" description="Helical" evidence="13">
    <location>
        <begin position="403"/>
        <end position="423"/>
    </location>
</feature>
<dbReference type="GO" id="GO:0005886">
    <property type="term" value="C:plasma membrane"/>
    <property type="evidence" value="ECO:0007669"/>
    <property type="project" value="UniProtKB-SubCell"/>
</dbReference>
<dbReference type="PROSITE" id="PS51098">
    <property type="entry name" value="PTS_EIIB_TYPE_1"/>
    <property type="match status" value="1"/>
</dbReference>
<dbReference type="Pfam" id="PF02378">
    <property type="entry name" value="PTS_EIIC"/>
    <property type="match status" value="1"/>
</dbReference>
<dbReference type="GO" id="GO:0090588">
    <property type="term" value="F:protein-phosphocysteine-N-acetylmuramate phosphotransferase system transporter activity"/>
    <property type="evidence" value="ECO:0007669"/>
    <property type="project" value="TreeGrafter"/>
</dbReference>
<feature type="transmembrane region" description="Helical" evidence="13">
    <location>
        <begin position="261"/>
        <end position="286"/>
    </location>
</feature>
<name>S5MCA9_9MOLU</name>
<evidence type="ECO:0000256" key="8">
    <source>
        <dbReference type="ARBA" id="ARBA00022777"/>
    </source>
</evidence>
<dbReference type="GO" id="GO:0016301">
    <property type="term" value="F:kinase activity"/>
    <property type="evidence" value="ECO:0007669"/>
    <property type="project" value="UniProtKB-KW"/>
</dbReference>
<dbReference type="InterPro" id="IPR018113">
    <property type="entry name" value="PTrfase_EIIB_Cys"/>
</dbReference>
<feature type="domain" description="PTS EIIC type-1" evidence="15">
    <location>
        <begin position="117"/>
        <end position="477"/>
    </location>
</feature>
<evidence type="ECO:0000256" key="5">
    <source>
        <dbReference type="ARBA" id="ARBA00022679"/>
    </source>
</evidence>
<dbReference type="GO" id="GO:0009401">
    <property type="term" value="P:phosphoenolpyruvate-dependent sugar phosphotransferase system"/>
    <property type="evidence" value="ECO:0007669"/>
    <property type="project" value="UniProtKB-KW"/>
</dbReference>
<evidence type="ECO:0000313" key="17">
    <source>
        <dbReference type="Proteomes" id="UP000014984"/>
    </source>
</evidence>
<dbReference type="GO" id="GO:0008982">
    <property type="term" value="F:protein-N(PI)-phosphohistidine-sugar phosphotransferase activity"/>
    <property type="evidence" value="ECO:0007669"/>
    <property type="project" value="InterPro"/>
</dbReference>
<evidence type="ECO:0000256" key="13">
    <source>
        <dbReference type="SAM" id="Phobius"/>
    </source>
</evidence>
<evidence type="ECO:0000256" key="11">
    <source>
        <dbReference type="PROSITE-ProRule" id="PRU00421"/>
    </source>
</evidence>
<evidence type="ECO:0000256" key="4">
    <source>
        <dbReference type="ARBA" id="ARBA00022597"/>
    </source>
</evidence>
<evidence type="ECO:0000259" key="15">
    <source>
        <dbReference type="PROSITE" id="PS51103"/>
    </source>
</evidence>
<feature type="transmembrane region" description="Helical" evidence="13">
    <location>
        <begin position="121"/>
        <end position="143"/>
    </location>
</feature>
<evidence type="ECO:0000313" key="16">
    <source>
        <dbReference type="EMBL" id="AGR41373.1"/>
    </source>
</evidence>